<dbReference type="EMBL" id="LK391709">
    <property type="protein sequence ID" value="CDR96385.1"/>
    <property type="molecule type" value="Genomic_DNA"/>
</dbReference>
<organism evidence="3 4">
    <name type="scientific">Babesia bigemina</name>
    <dbReference type="NCBI Taxonomy" id="5866"/>
    <lineage>
        <taxon>Eukaryota</taxon>
        <taxon>Sar</taxon>
        <taxon>Alveolata</taxon>
        <taxon>Apicomplexa</taxon>
        <taxon>Aconoidasida</taxon>
        <taxon>Piroplasmida</taxon>
        <taxon>Babesiidae</taxon>
        <taxon>Babesia</taxon>
    </lineage>
</organism>
<feature type="transmembrane region" description="Helical" evidence="2">
    <location>
        <begin position="1842"/>
        <end position="1863"/>
    </location>
</feature>
<evidence type="ECO:0000313" key="3">
    <source>
        <dbReference type="EMBL" id="CDR96385.1"/>
    </source>
</evidence>
<keyword evidence="1" id="KW-0175">Coiled coil</keyword>
<evidence type="ECO:0000256" key="2">
    <source>
        <dbReference type="SAM" id="Phobius"/>
    </source>
</evidence>
<reference evidence="4" key="1">
    <citation type="journal article" date="2014" name="Nucleic Acids Res.">
        <title>The evolutionary dynamics of variant antigen genes in Babesia reveal a history of genomic innovation underlying host-parasite interaction.</title>
        <authorList>
            <person name="Jackson A.P."/>
            <person name="Otto T.D."/>
            <person name="Darby A."/>
            <person name="Ramaprasad A."/>
            <person name="Xia D."/>
            <person name="Echaide I.E."/>
            <person name="Farber M."/>
            <person name="Gahlot S."/>
            <person name="Gamble J."/>
            <person name="Gupta D."/>
            <person name="Gupta Y."/>
            <person name="Jackson L."/>
            <person name="Malandrin L."/>
            <person name="Malas T.B."/>
            <person name="Moussa E."/>
            <person name="Nair M."/>
            <person name="Reid A.J."/>
            <person name="Sanders M."/>
            <person name="Sharma J."/>
            <person name="Tracey A."/>
            <person name="Quail M.A."/>
            <person name="Weir W."/>
            <person name="Wastling J.M."/>
            <person name="Hall N."/>
            <person name="Willadsen P."/>
            <person name="Lingelbach K."/>
            <person name="Shiels B."/>
            <person name="Tait A."/>
            <person name="Berriman M."/>
            <person name="Allred D.R."/>
            <person name="Pain A."/>
        </authorList>
    </citation>
    <scope>NUCLEOTIDE SEQUENCE [LARGE SCALE GENOMIC DNA]</scope>
    <source>
        <strain evidence="4">Bond</strain>
    </source>
</reference>
<dbReference type="Proteomes" id="UP000033188">
    <property type="component" value="Chromosome 3"/>
</dbReference>
<keyword evidence="2" id="KW-0472">Membrane</keyword>
<evidence type="ECO:0000313" key="4">
    <source>
        <dbReference type="Proteomes" id="UP000033188"/>
    </source>
</evidence>
<gene>
    <name evidence="3" type="ORF">BBBOND_0302890</name>
</gene>
<keyword evidence="4" id="KW-1185">Reference proteome</keyword>
<protein>
    <recommendedName>
        <fullName evidence="5">C3H1-type domain-containing protein</fullName>
    </recommendedName>
</protein>
<keyword evidence="2" id="KW-1133">Transmembrane helix</keyword>
<evidence type="ECO:0000256" key="1">
    <source>
        <dbReference type="SAM" id="Coils"/>
    </source>
</evidence>
<dbReference type="OrthoDB" id="10254720at2759"/>
<evidence type="ECO:0008006" key="5">
    <source>
        <dbReference type="Google" id="ProtNLM"/>
    </source>
</evidence>
<dbReference type="GeneID" id="24564926"/>
<dbReference type="RefSeq" id="XP_012768571.1">
    <property type="nucleotide sequence ID" value="XM_012913117.1"/>
</dbReference>
<dbReference type="VEuPathDB" id="PiroplasmaDB:BBBOND_0302890"/>
<feature type="coiled-coil region" evidence="1">
    <location>
        <begin position="457"/>
        <end position="495"/>
    </location>
</feature>
<dbReference type="KEGG" id="bbig:BBBOND_0302890"/>
<keyword evidence="2" id="KW-0812">Transmembrane</keyword>
<sequence length="1904" mass="212187">MAPQFKRLTDCPENLREAIDWLIQVRHGSDGRGLGELAKALKKLIEDAIRDAYTSIISHLFTLIESFKYYECCRPRLESIDKLQNLLKEPTFLADVSLNDHLEKIKYAKELCEKHHYIESSKDTALKDVNVKLAKLKELSGNLNTFNKNSEGLLTNLCNGLSTFLGFNPSSKGYTGQGIVYSDLDRLCDGVMGFLSGVLEAVQDDDAVKTYDDNGHLNKLPQEISKKMYKGPHEFSLTLSHTGAVLGYYDAEVNRRINAVVENNSNGTLYALQSQIDKNIRNLQDSLTTKKYEDVVAQWKDVVTDGLTALIKSAESAINALDTPLKTKVANDFEKIETAVEALSESNIMDVMQLRELSGAVRDELRDLDRYVAAEIHLQVERLEKNLKQEFKSKIHAPISHVESALKTVQSHLNKWFDQANIVVSAASSKTKAILAEVTLRADGAKPTKWNNVESAAIKLQTRADELRGVAKAAKEELKSQVENALKQVLFLDRAVRKGVKTVKDNIKGALRKYIKEQLLEDINAKIKEIINGEEGDEGLKQIVDGVKKYADLFKQKGTQGFEGVVQKWIADILRKEPVKGLLNEYFQMKDRFKPPYDQWNSIRENTDITEGLARIIADQLKEEYVEKAVDAAKSYTASTNAIRSYVTVVQLVCSTFSKLVGLKIKASGLVTLADKIVRGIETGQELSITKTGHLTNDTNITRAVQHTLHQLVGVARHTGDQTDELVLRCHIGNVEVAIDVANLLEGNVGKAAKQSITSVHAISPSSALSDSIYNFEGRILGILQKDFGKDSDGDGKVETLVVKNFEDYDGLIKQSKVAGLTGDAKLSGHANEGSFPEMIKGIEHKLNGTEYLGKIESGTHRTIDPGATDSNFYDDTFQLLVGKVNRELQTLCNELRRLAEEGGTRGQTNNKGVQTLLNDLNTMLGQSGLNNGDMYGLAADLKSINADIVKILGTDSTKNENGNLTDILAEAVKFVDNTLKDGAKNCITNIKAELTKRVGLARDSIKSYALDRHVFRKRTELGKLKHLIEKQREAIISKCRIDGNTGVKGLLKAVKSQLNSALPITDRTKLDGFPGKVRDFLISLWEHVGGQFTEDNESFNAFGLVKKKFVTLLDEINNSGHFTHSLAYNLGKLKSVLDSMSPLKFSGHQHPMLLDAIKDGLTRFHEELRKAYIRVYDGSKPITWDEPFSKNTTEESRNAAKVFLTMMNILFNNLNEVKEMCNTASASRINTRTELGEFLTTCGYNVSEKGRQNGELQDKGSMQGSHIYKLLVGDGQNVYHVDKAATRALEMIYEDCLVNYYRTCHLPTPATKHPSTICDILQWLAGLPYNAVYNALSHDAFSDLFEKPEKDDATKSDTFIVSINEDPDSLPAYPETISATDLSQTLTLVCHHAEKTLIAILGHGNSDGRYACDFNANAGKFLYPSKGSQCLDLLVELLLRLYDQLYFLHVECYRTSDSVSWRDCYYGRHVAGSDWRCNDKQCVNQMGNQIADQKVNQMCGQTCDQHPKCGLKSPLQSFFEDGLPGFLPHPYKKADCKLSCAAPNHRGLLCKTPMGFADLSVKASHTKTGEYLSNVLSEFCGDAEKPLTKMCRFLICVLSRPPQTLGDMFSFYYNLLNGWHGKGKGMDADKTHKRHAFEAAVTNAYFGVNYPTFDVASVINNSKEPSEKHKDGNLLCLVGCKNSSVPSAQCGRYLQPFGINTWLAFSSENADKYLSWIVYITETFYDLLKKLYDECCNNCNKPGSRCYDKSCVKNCVASHSYIHSAGCTSIAQCPFTRPTLSKYGFVLRSISNLHGATDTKTKRTCKDLCNALKNVLNEKNVLFTLAYRTIPKFLYDIRQPFIWLTVALWLLSLLYLIHIMVIRLDLLHIKSHLHSPSSHRIAAQSLLAAARVSKLAELTYLQP</sequence>
<proteinExistence type="predicted"/>
<name>A0A061DDM5_BABBI</name>
<accession>A0A061DDM5</accession>